<dbReference type="Pfam" id="PF02776">
    <property type="entry name" value="TPP_enzyme_N"/>
    <property type="match status" value="1"/>
</dbReference>
<evidence type="ECO:0000313" key="11">
    <source>
        <dbReference type="EMBL" id="ALC82113.1"/>
    </source>
</evidence>
<dbReference type="PANTHER" id="PTHR42916:SF1">
    <property type="entry name" value="PROTEIN PHYLLO, CHLOROPLASTIC"/>
    <property type="match status" value="1"/>
</dbReference>
<dbReference type="InterPro" id="IPR012001">
    <property type="entry name" value="Thiamin_PyroP_enz_TPP-bd_dom"/>
</dbReference>
<dbReference type="SUPFAM" id="SSF52467">
    <property type="entry name" value="DHS-like NAD/FAD-binding domain"/>
    <property type="match status" value="1"/>
</dbReference>
<accession>A0A0M4FY06</accession>
<dbReference type="HAMAP" id="MF_01659">
    <property type="entry name" value="MenD"/>
    <property type="match status" value="1"/>
</dbReference>
<dbReference type="InterPro" id="IPR004433">
    <property type="entry name" value="MenaQ_synth_MenD"/>
</dbReference>
<evidence type="ECO:0000259" key="9">
    <source>
        <dbReference type="Pfam" id="PF02776"/>
    </source>
</evidence>
<dbReference type="GO" id="GO:0000287">
    <property type="term" value="F:magnesium ion binding"/>
    <property type="evidence" value="ECO:0007669"/>
    <property type="project" value="UniProtKB-UniRule"/>
</dbReference>
<evidence type="ECO:0000259" key="10">
    <source>
        <dbReference type="Pfam" id="PF16582"/>
    </source>
</evidence>
<dbReference type="InterPro" id="IPR011766">
    <property type="entry name" value="TPP_enzyme_TPP-bd"/>
</dbReference>
<evidence type="ECO:0000256" key="7">
    <source>
        <dbReference type="HAMAP-Rule" id="MF_01659"/>
    </source>
</evidence>
<keyword evidence="3 7" id="KW-0479">Metal-binding</keyword>
<organism evidence="11 12">
    <name type="scientific">Bacillus gobiensis</name>
    <dbReference type="NCBI Taxonomy" id="1441095"/>
    <lineage>
        <taxon>Bacteria</taxon>
        <taxon>Bacillati</taxon>
        <taxon>Bacillota</taxon>
        <taxon>Bacilli</taxon>
        <taxon>Bacillales</taxon>
        <taxon>Bacillaceae</taxon>
        <taxon>Bacillus</taxon>
    </lineage>
</organism>
<comment type="function">
    <text evidence="7">Catalyzes the thiamine diphosphate-dependent decarboxylation of 2-oxoglutarate and the subsequent addition of the resulting succinic semialdehyde-thiamine pyrophosphate anion to isochorismate to yield 2-succinyl-5-enolpyruvyl-6-hydroxy-3-cyclohexene-1-carboxylate (SEPHCHC).</text>
</comment>
<evidence type="ECO:0000256" key="4">
    <source>
        <dbReference type="ARBA" id="ARBA00022842"/>
    </source>
</evidence>
<dbReference type="PANTHER" id="PTHR42916">
    <property type="entry name" value="2-SUCCINYL-5-ENOLPYRUVYL-6-HYDROXY-3-CYCLOHEXENE-1-CARBOXYLATE SYNTHASE"/>
    <property type="match status" value="1"/>
</dbReference>
<dbReference type="RefSeq" id="WP_053603893.1">
    <property type="nucleotide sequence ID" value="NZ_CP012600.1"/>
</dbReference>
<keyword evidence="5 7" id="KW-0786">Thiamine pyrophosphate</keyword>
<dbReference type="CDD" id="cd07037">
    <property type="entry name" value="TPP_PYR_MenD"/>
    <property type="match status" value="1"/>
</dbReference>
<sequence>MTNPITNYIGCFMNELAVSGVSEAVICPGSRSTPLAIMASAHPEIHTHVLIDERSAAFFALGLAKASGKPVMLICTSGTAGANFYPAIIEANYSRVPLVIVTADRPHELRDAGAPQAIDQQFLYGNFVKWFTDLALPEEREEMLPYVRRIALRAGSEAARHPRGPVHVNVPLREPLMPDLESLPFEKEKTANKQLHIRNRIVETKIEFFETLIPELEKRKEGLIVCGELADDETREFVLKLSRHLKYPILADPLSNLRNSGHDASTIIDAYDSFLKDETIQEFIFPEIVIRFGPMPVSKPLFQLLQKHPEISQIVVDPGGGWRDPTLNSTWMLNSSEEVFIQTVLEHAEPNDDSTWVKKWKFVNDRFRFHLKRMDLEDDWFEGKVYQVLQPLIPDNSSVFLGNSMPIRDADTFFGTENRSYRLFANRGANGIDGVVSTAIGVREATKRPVTLVIGDLSFYHDLNGLLACKTLNIPLTIILINNDGGGIFSFLPQSTEKIYFESLFGTPTGLEFEHAAKLYGGYYVVPDSWEQFIKVYKSSVNSPGLHVIEVKTNRENRVEIHRNLLQKVSREIRKEWPF</sequence>
<comment type="pathway">
    <text evidence="7">Quinol/quinone metabolism; 1,4-dihydroxy-2-naphthoate biosynthesis; 1,4-dihydroxy-2-naphthoate from chorismate: step 2/7.</text>
</comment>
<dbReference type="InterPro" id="IPR029061">
    <property type="entry name" value="THDP-binding"/>
</dbReference>
<dbReference type="InterPro" id="IPR032264">
    <property type="entry name" value="MenD_middle"/>
</dbReference>
<dbReference type="InterPro" id="IPR029035">
    <property type="entry name" value="DHS-like_NAD/FAD-binding_dom"/>
</dbReference>
<keyword evidence="2 7" id="KW-0808">Transferase</keyword>
<dbReference type="CDD" id="cd02009">
    <property type="entry name" value="TPP_SHCHC_synthase"/>
    <property type="match status" value="1"/>
</dbReference>
<name>A0A0M4FY06_9BACI</name>
<dbReference type="GO" id="GO:0030145">
    <property type="term" value="F:manganese ion binding"/>
    <property type="evidence" value="ECO:0007669"/>
    <property type="project" value="UniProtKB-UniRule"/>
</dbReference>
<comment type="subunit">
    <text evidence="7">Homodimer.</text>
</comment>
<gene>
    <name evidence="7" type="primary">menD</name>
    <name evidence="11" type="ORF">AM592_11210</name>
</gene>
<dbReference type="GO" id="GO:0070204">
    <property type="term" value="F:2-succinyl-5-enolpyruvyl-6-hydroxy-3-cyclohexene-1-carboxylic-acid synthase activity"/>
    <property type="evidence" value="ECO:0007669"/>
    <property type="project" value="UniProtKB-UniRule"/>
</dbReference>
<comment type="cofactor">
    <cofactor evidence="7">
        <name>Mg(2+)</name>
        <dbReference type="ChEBI" id="CHEBI:18420"/>
    </cofactor>
    <cofactor evidence="7">
        <name>Mn(2+)</name>
        <dbReference type="ChEBI" id="CHEBI:29035"/>
    </cofactor>
</comment>
<evidence type="ECO:0000256" key="1">
    <source>
        <dbReference type="ARBA" id="ARBA00022428"/>
    </source>
</evidence>
<comment type="cofactor">
    <cofactor evidence="7">
        <name>thiamine diphosphate</name>
        <dbReference type="ChEBI" id="CHEBI:58937"/>
    </cofactor>
    <text evidence="7">Binds 1 thiamine pyrophosphate per subunit.</text>
</comment>
<dbReference type="SUPFAM" id="SSF52518">
    <property type="entry name" value="Thiamin diphosphate-binding fold (THDP-binding)"/>
    <property type="match status" value="2"/>
</dbReference>
<comment type="pathway">
    <text evidence="7">Quinol/quinone metabolism; menaquinone biosynthesis.</text>
</comment>
<feature type="domain" description="Thiamine pyrophosphate enzyme TPP-binding" evidence="8">
    <location>
        <begin position="428"/>
        <end position="551"/>
    </location>
</feature>
<reference evidence="11 12" key="2">
    <citation type="journal article" date="2016" name="Int. J. Syst. Evol. Microbiol.">
        <title>Bacillus gobiensis sp. nov., isolated from a soil sample.</title>
        <authorList>
            <person name="Liu B."/>
            <person name="Liu G.H."/>
            <person name="Cetin S."/>
            <person name="Schumann P."/>
            <person name="Pan Z.Z."/>
            <person name="Chen Q.Q."/>
        </authorList>
    </citation>
    <scope>NUCLEOTIDE SEQUENCE [LARGE SCALE GENOMIC DNA]</scope>
    <source>
        <strain evidence="11 12">FJAT-4402</strain>
    </source>
</reference>
<evidence type="ECO:0000256" key="6">
    <source>
        <dbReference type="ARBA" id="ARBA00023211"/>
    </source>
</evidence>
<keyword evidence="12" id="KW-1185">Reference proteome</keyword>
<dbReference type="UniPathway" id="UPA01057">
    <property type="reaction ID" value="UER00164"/>
</dbReference>
<dbReference type="EMBL" id="CP012600">
    <property type="protein sequence ID" value="ALC82113.1"/>
    <property type="molecule type" value="Genomic_DNA"/>
</dbReference>
<dbReference type="NCBIfam" id="TIGR00173">
    <property type="entry name" value="menD"/>
    <property type="match status" value="1"/>
</dbReference>
<comment type="similarity">
    <text evidence="7">Belongs to the TPP enzyme family. MenD subfamily.</text>
</comment>
<keyword evidence="6 7" id="KW-0464">Manganese</keyword>
<dbReference type="STRING" id="1441095.AM592_11210"/>
<dbReference type="Pfam" id="PF02775">
    <property type="entry name" value="TPP_enzyme_C"/>
    <property type="match status" value="1"/>
</dbReference>
<proteinExistence type="inferred from homology"/>
<feature type="domain" description="Thiamine pyrophosphate enzyme N-terminal TPP-binding" evidence="9">
    <location>
        <begin position="16"/>
        <end position="121"/>
    </location>
</feature>
<feature type="domain" description="Menaquinone biosynthesis protein MenD middle" evidence="10">
    <location>
        <begin position="219"/>
        <end position="401"/>
    </location>
</feature>
<dbReference type="Gene3D" id="3.40.50.1220">
    <property type="entry name" value="TPP-binding domain"/>
    <property type="match status" value="1"/>
</dbReference>
<reference evidence="12" key="1">
    <citation type="submission" date="2015-08" db="EMBL/GenBank/DDBJ databases">
        <title>Genome sequencing project for genomic taxonomy and phylogenomics of Bacillus-like bacteria.</title>
        <authorList>
            <person name="Liu B."/>
            <person name="Wang J."/>
            <person name="Zhu Y."/>
            <person name="Liu G."/>
            <person name="Chen Q."/>
            <person name="Chen Z."/>
            <person name="Lan J."/>
            <person name="Che J."/>
            <person name="Ge C."/>
            <person name="Shi H."/>
            <person name="Pan Z."/>
            <person name="Liu X."/>
        </authorList>
    </citation>
    <scope>NUCLEOTIDE SEQUENCE [LARGE SCALE GENOMIC DNA]</scope>
    <source>
        <strain evidence="12">FJAT-4402</strain>
    </source>
</reference>
<comment type="catalytic activity">
    <reaction evidence="7">
        <text>isochorismate + 2-oxoglutarate + H(+) = 5-enolpyruvoyl-6-hydroxy-2-succinyl-cyclohex-3-ene-1-carboxylate + CO2</text>
        <dbReference type="Rhea" id="RHEA:25593"/>
        <dbReference type="ChEBI" id="CHEBI:15378"/>
        <dbReference type="ChEBI" id="CHEBI:16526"/>
        <dbReference type="ChEBI" id="CHEBI:16810"/>
        <dbReference type="ChEBI" id="CHEBI:29780"/>
        <dbReference type="ChEBI" id="CHEBI:58818"/>
        <dbReference type="EC" id="2.2.1.9"/>
    </reaction>
</comment>
<evidence type="ECO:0000313" key="12">
    <source>
        <dbReference type="Proteomes" id="UP000067625"/>
    </source>
</evidence>
<dbReference type="Pfam" id="PF16582">
    <property type="entry name" value="TPP_enzyme_M_2"/>
    <property type="match status" value="1"/>
</dbReference>
<dbReference type="PIRSF" id="PIRSF004983">
    <property type="entry name" value="MenD"/>
    <property type="match status" value="1"/>
</dbReference>
<keyword evidence="4 7" id="KW-0460">Magnesium</keyword>
<dbReference type="GO" id="GO:0030976">
    <property type="term" value="F:thiamine pyrophosphate binding"/>
    <property type="evidence" value="ECO:0007669"/>
    <property type="project" value="UniProtKB-UniRule"/>
</dbReference>
<dbReference type="EC" id="2.2.1.9" evidence="7"/>
<dbReference type="Proteomes" id="UP000067625">
    <property type="component" value="Chromosome"/>
</dbReference>
<dbReference type="UniPathway" id="UPA00079"/>
<evidence type="ECO:0000256" key="3">
    <source>
        <dbReference type="ARBA" id="ARBA00022723"/>
    </source>
</evidence>
<dbReference type="GO" id="GO:0009234">
    <property type="term" value="P:menaquinone biosynthetic process"/>
    <property type="evidence" value="ECO:0007669"/>
    <property type="project" value="UniProtKB-UniRule"/>
</dbReference>
<evidence type="ECO:0000259" key="8">
    <source>
        <dbReference type="Pfam" id="PF02775"/>
    </source>
</evidence>
<keyword evidence="1 7" id="KW-0474">Menaquinone biosynthesis</keyword>
<dbReference type="Gene3D" id="3.40.50.970">
    <property type="match status" value="2"/>
</dbReference>
<evidence type="ECO:0000256" key="5">
    <source>
        <dbReference type="ARBA" id="ARBA00023052"/>
    </source>
</evidence>
<dbReference type="AlphaFoldDB" id="A0A0M4FY06"/>
<evidence type="ECO:0000256" key="2">
    <source>
        <dbReference type="ARBA" id="ARBA00022679"/>
    </source>
</evidence>
<dbReference type="PATRIC" id="fig|1441095.3.peg.2464"/>
<protein>
    <recommendedName>
        <fullName evidence="7">2-succinyl-5-enolpyruvyl-6-hydroxy-3-cyclohexene-1-carboxylate synthase</fullName>
        <shortName evidence="7">SEPHCHC synthase</shortName>
        <ecNumber evidence="7">2.2.1.9</ecNumber>
    </recommendedName>
    <alternativeName>
        <fullName evidence="7">Menaquinone biosynthesis protein MenD</fullName>
    </alternativeName>
</protein>